<feature type="compositionally biased region" description="Basic and acidic residues" evidence="7">
    <location>
        <begin position="416"/>
        <end position="427"/>
    </location>
</feature>
<dbReference type="InterPro" id="IPR011039">
    <property type="entry name" value="TFIIF_interaction"/>
</dbReference>
<evidence type="ECO:0000256" key="6">
    <source>
        <dbReference type="ARBA" id="ARBA00023242"/>
    </source>
</evidence>
<feature type="compositionally biased region" description="Pro residues" evidence="7">
    <location>
        <begin position="1"/>
        <end position="18"/>
    </location>
</feature>
<feature type="region of interest" description="Disordered" evidence="7">
    <location>
        <begin position="183"/>
        <end position="229"/>
    </location>
</feature>
<feature type="region of interest" description="Disordered" evidence="7">
    <location>
        <begin position="1"/>
        <end position="77"/>
    </location>
</feature>
<feature type="compositionally biased region" description="Basic and acidic residues" evidence="7">
    <location>
        <begin position="183"/>
        <end position="196"/>
    </location>
</feature>
<feature type="compositionally biased region" description="Basic and acidic residues" evidence="7">
    <location>
        <begin position="329"/>
        <end position="342"/>
    </location>
</feature>
<feature type="compositionally biased region" description="Basic and acidic residues" evidence="7">
    <location>
        <begin position="214"/>
        <end position="226"/>
    </location>
</feature>
<feature type="compositionally biased region" description="Low complexity" evidence="7">
    <location>
        <begin position="41"/>
        <end position="63"/>
    </location>
</feature>
<evidence type="ECO:0000313" key="9">
    <source>
        <dbReference type="Proteomes" id="UP001583172"/>
    </source>
</evidence>
<feature type="compositionally biased region" description="Acidic residues" evidence="7">
    <location>
        <begin position="369"/>
        <end position="395"/>
    </location>
</feature>
<feature type="region of interest" description="Disordered" evidence="7">
    <location>
        <begin position="329"/>
        <end position="427"/>
    </location>
</feature>
<dbReference type="PANTHER" id="PTHR13011">
    <property type="entry name" value="TFIIF-ALPHA"/>
    <property type="match status" value="1"/>
</dbReference>
<feature type="compositionally biased region" description="Acidic residues" evidence="7">
    <location>
        <begin position="472"/>
        <end position="489"/>
    </location>
</feature>
<keyword evidence="4" id="KW-0238">DNA-binding</keyword>
<comment type="subcellular location">
    <subcellularLocation>
        <location evidence="1">Nucleus</location>
    </subcellularLocation>
</comment>
<keyword evidence="3" id="KW-0805">Transcription regulation</keyword>
<sequence length="718" mass="78858">MSAPPPPAGPLGNGPPRPQVIQRKPMTANPLVARKKPRPKPALSRPPASSAAPAPSKAGPVAPRKAILNDPNDPKMRQLAQIRSQNGGWSEPVSAKYTEFPLVVTKKSLLEGIRHHIMRLNKGKGEPGRAKGDAIVDVTNQDQFPRPVTLLRRDPRLPPAHRMAVKEESTPPPLDPAAAAEYERARQLKAEKEAQRALDQAQIAPVLRNSNDPKPNKKDNQKKDKPIAFYGRNSDMQKKESKIHYEETWPWHLEDAEGKSGVWVGSYIASLSDLNVALVIDGARFRMIPLERYYRFDEKPKFETLSLDDAEKLMYEVKEVKRWVMKQKEQEQLEREKSETRQFLRGPARVKTESLTSRLARRSERQDDFELDMEGDEFQDDDEAPNIEGDEDEDTKEAKERIRREQVQANTFGEGEEAKVEQEERELELERLRAKMIGKQTVKTLKKLEHAHDFDDLESGSEENNPFTDASASDEEESDDEEAEREDEDAAKKDQGAGASGANTKGNTTPSGRQKAVDALKKGNKLKRPGSPNMSESSDNEAARKKLKTVTGKGSVVPSRGGTPIPGRPKPPVAGSAMSDGEATAGETSDAPGAKLKQKFKAKTVMRPAASATPSGSRAGSPAPGAASTTAKPSSAPSGSPPPTGQAPDKIQPKEIADAIATHAKDGIALSALFQMFQKRINKPGHMTKTEWIQWVKNYAVYGPDKLLRPKAGSPAPV</sequence>
<reference evidence="8 9" key="1">
    <citation type="journal article" date="2024" name="Commun. Biol.">
        <title>Comparative genomic analysis of thermophilic fungi reveals convergent evolutionary adaptations and gene losses.</title>
        <authorList>
            <person name="Steindorff A.S."/>
            <person name="Aguilar-Pontes M.V."/>
            <person name="Robinson A.J."/>
            <person name="Andreopoulos B."/>
            <person name="LaButti K."/>
            <person name="Kuo A."/>
            <person name="Mondo S."/>
            <person name="Riley R."/>
            <person name="Otillar R."/>
            <person name="Haridas S."/>
            <person name="Lipzen A."/>
            <person name="Grimwood J."/>
            <person name="Schmutz J."/>
            <person name="Clum A."/>
            <person name="Reid I.D."/>
            <person name="Moisan M.C."/>
            <person name="Butler G."/>
            <person name="Nguyen T.T.M."/>
            <person name="Dewar K."/>
            <person name="Conant G."/>
            <person name="Drula E."/>
            <person name="Henrissat B."/>
            <person name="Hansel C."/>
            <person name="Singer S."/>
            <person name="Hutchinson M.I."/>
            <person name="de Vries R.P."/>
            <person name="Natvig D.O."/>
            <person name="Powell A.J."/>
            <person name="Tsang A."/>
            <person name="Grigoriev I.V."/>
        </authorList>
    </citation>
    <scope>NUCLEOTIDE SEQUENCE [LARGE SCALE GENOMIC DNA]</scope>
    <source>
        <strain evidence="8 9">CBS 620.91</strain>
    </source>
</reference>
<feature type="region of interest" description="Disordered" evidence="7">
    <location>
        <begin position="453"/>
        <end position="656"/>
    </location>
</feature>
<comment type="caution">
    <text evidence="8">The sequence shown here is derived from an EMBL/GenBank/DDBJ whole genome shotgun (WGS) entry which is preliminary data.</text>
</comment>
<evidence type="ECO:0000313" key="8">
    <source>
        <dbReference type="EMBL" id="KAL1840583.1"/>
    </source>
</evidence>
<protein>
    <recommendedName>
        <fullName evidence="10">Transcription initiation factor IIF subunit alpha</fullName>
    </recommendedName>
</protein>
<evidence type="ECO:0000256" key="7">
    <source>
        <dbReference type="SAM" id="MobiDB-lite"/>
    </source>
</evidence>
<comment type="similarity">
    <text evidence="2">Belongs to the TFIIF alpha subunit family.</text>
</comment>
<evidence type="ECO:0008006" key="10">
    <source>
        <dbReference type="Google" id="ProtNLM"/>
    </source>
</evidence>
<dbReference type="InterPro" id="IPR008851">
    <property type="entry name" value="TFIIF-alpha"/>
</dbReference>
<evidence type="ECO:0000256" key="3">
    <source>
        <dbReference type="ARBA" id="ARBA00023015"/>
    </source>
</evidence>
<feature type="compositionally biased region" description="Polar residues" evidence="7">
    <location>
        <begin position="501"/>
        <end position="512"/>
    </location>
</feature>
<feature type="compositionally biased region" description="Basic and acidic residues" evidence="7">
    <location>
        <begin position="396"/>
        <end position="406"/>
    </location>
</feature>
<accession>A0ABR3VFY2</accession>
<dbReference type="PANTHER" id="PTHR13011:SF0">
    <property type="entry name" value="GENERAL TRANSCRIPTION FACTOR IIF SUBUNIT 1"/>
    <property type="match status" value="1"/>
</dbReference>
<keyword evidence="5" id="KW-0804">Transcription</keyword>
<organism evidence="8 9">
    <name type="scientific">Humicola insolens</name>
    <name type="common">Soft-rot fungus</name>
    <dbReference type="NCBI Taxonomy" id="85995"/>
    <lineage>
        <taxon>Eukaryota</taxon>
        <taxon>Fungi</taxon>
        <taxon>Dikarya</taxon>
        <taxon>Ascomycota</taxon>
        <taxon>Pezizomycotina</taxon>
        <taxon>Sordariomycetes</taxon>
        <taxon>Sordariomycetidae</taxon>
        <taxon>Sordariales</taxon>
        <taxon>Chaetomiaceae</taxon>
        <taxon>Mycothermus</taxon>
    </lineage>
</organism>
<keyword evidence="9" id="KW-1185">Reference proteome</keyword>
<evidence type="ECO:0000256" key="5">
    <source>
        <dbReference type="ARBA" id="ARBA00023163"/>
    </source>
</evidence>
<proteinExistence type="inferred from homology"/>
<gene>
    <name evidence="8" type="ORF">VTJ49DRAFT_315</name>
</gene>
<dbReference type="SUPFAM" id="SSF50916">
    <property type="entry name" value="Rap30/74 interaction domains"/>
    <property type="match status" value="1"/>
</dbReference>
<name>A0ABR3VFY2_HUMIN</name>
<dbReference type="Proteomes" id="UP001583172">
    <property type="component" value="Unassembled WGS sequence"/>
</dbReference>
<feature type="compositionally biased region" description="Low complexity" evidence="7">
    <location>
        <begin position="608"/>
        <end position="638"/>
    </location>
</feature>
<keyword evidence="6" id="KW-0539">Nucleus</keyword>
<evidence type="ECO:0000256" key="1">
    <source>
        <dbReference type="ARBA" id="ARBA00004123"/>
    </source>
</evidence>
<evidence type="ECO:0000256" key="2">
    <source>
        <dbReference type="ARBA" id="ARBA00005249"/>
    </source>
</evidence>
<evidence type="ECO:0000256" key="4">
    <source>
        <dbReference type="ARBA" id="ARBA00023125"/>
    </source>
</evidence>
<dbReference type="EMBL" id="JAZGSY010000107">
    <property type="protein sequence ID" value="KAL1840583.1"/>
    <property type="molecule type" value="Genomic_DNA"/>
</dbReference>